<dbReference type="GO" id="GO:0051082">
    <property type="term" value="F:unfolded protein binding"/>
    <property type="evidence" value="ECO:0007669"/>
    <property type="project" value="InterPro"/>
</dbReference>
<evidence type="ECO:0000259" key="2">
    <source>
        <dbReference type="PROSITE" id="PS50076"/>
    </source>
</evidence>
<gene>
    <name evidence="3" type="ORF">CTEN210_16745</name>
</gene>
<feature type="compositionally biased region" description="Basic residues" evidence="1">
    <location>
        <begin position="324"/>
        <end position="336"/>
    </location>
</feature>
<name>A0AAD3DCS0_9STRA</name>
<feature type="compositionally biased region" description="Polar residues" evidence="1">
    <location>
        <begin position="297"/>
        <end position="307"/>
    </location>
</feature>
<feature type="compositionally biased region" description="Low complexity" evidence="1">
    <location>
        <begin position="205"/>
        <end position="216"/>
    </location>
</feature>
<feature type="compositionally biased region" description="Basic and acidic residues" evidence="1">
    <location>
        <begin position="243"/>
        <end position="260"/>
    </location>
</feature>
<accession>A0AAD3DCS0</accession>
<dbReference type="PRINTS" id="PR00625">
    <property type="entry name" value="JDOMAIN"/>
</dbReference>
<evidence type="ECO:0000313" key="3">
    <source>
        <dbReference type="EMBL" id="GFH60269.1"/>
    </source>
</evidence>
<feature type="compositionally biased region" description="Basic and acidic residues" evidence="1">
    <location>
        <begin position="308"/>
        <end position="323"/>
    </location>
</feature>
<dbReference type="PANTHER" id="PTHR45168">
    <property type="entry name" value="DNAJ HOMOLOG SUBFAMILY B MEMBER 2"/>
    <property type="match status" value="1"/>
</dbReference>
<dbReference type="InterPro" id="IPR001623">
    <property type="entry name" value="DnaJ_domain"/>
</dbReference>
<proteinExistence type="predicted"/>
<feature type="region of interest" description="Disordered" evidence="1">
    <location>
        <begin position="205"/>
        <end position="228"/>
    </location>
</feature>
<dbReference type="AlphaFoldDB" id="A0AAD3DCS0"/>
<dbReference type="GO" id="GO:0030544">
    <property type="term" value="F:Hsp70 protein binding"/>
    <property type="evidence" value="ECO:0007669"/>
    <property type="project" value="InterPro"/>
</dbReference>
<dbReference type="PANTHER" id="PTHR45168:SF3">
    <property type="entry name" value="DNAJ HEAT SHOCK PROTEIN FAMILY (HSP40) MEMBER B2"/>
    <property type="match status" value="1"/>
</dbReference>
<feature type="region of interest" description="Disordered" evidence="1">
    <location>
        <begin position="297"/>
        <end position="336"/>
    </location>
</feature>
<reference evidence="3 4" key="1">
    <citation type="journal article" date="2021" name="Sci. Rep.">
        <title>The genome of the diatom Chaetoceros tenuissimus carries an ancient integrated fragment of an extant virus.</title>
        <authorList>
            <person name="Hongo Y."/>
            <person name="Kimura K."/>
            <person name="Takaki Y."/>
            <person name="Yoshida Y."/>
            <person name="Baba S."/>
            <person name="Kobayashi G."/>
            <person name="Nagasaki K."/>
            <person name="Hano T."/>
            <person name="Tomaru Y."/>
        </authorList>
    </citation>
    <scope>NUCLEOTIDE SEQUENCE [LARGE SCALE GENOMIC DNA]</scope>
    <source>
        <strain evidence="3 4">NIES-3715</strain>
    </source>
</reference>
<dbReference type="InterPro" id="IPR043183">
    <property type="entry name" value="DNJB2/6-like"/>
</dbReference>
<dbReference type="SUPFAM" id="SSF46565">
    <property type="entry name" value="Chaperone J-domain"/>
    <property type="match status" value="1"/>
</dbReference>
<evidence type="ECO:0000313" key="4">
    <source>
        <dbReference type="Proteomes" id="UP001054902"/>
    </source>
</evidence>
<dbReference type="Gene3D" id="1.10.287.110">
    <property type="entry name" value="DnaJ domain"/>
    <property type="match status" value="1"/>
</dbReference>
<sequence>MNNQQEGNQDLYETLNIPRSATSSQIKSAYRKLALKYHPDRQSSPEEKQKCSEIFTKISNAYEVLSDKQRKENYDRFGVVDDANTAASSQQTRAPQGFGFSSDPFGSSFFGGRDPFADPFFGGLGNMNGGGRPRGFMDPFSMFQDFFGDEFSHQFHNEDYLPNRQRQQNGFSNSFMGGGFGNHMNMMNNMMNMHAQQFSQGFPQQQQGFTSYSSSSFGGGNGGVRESVSTSTRIINGKRQTVTERVRINPDGTVERHTETTGDDDFPTQYLNNGNGVGMLQQQQQQYLDNQAASNINSYQRNNTGSSHNDEHKHESEEPSDQPKKRRFFGRRNNSK</sequence>
<dbReference type="EMBL" id="BLLK01000069">
    <property type="protein sequence ID" value="GFH60269.1"/>
    <property type="molecule type" value="Genomic_DNA"/>
</dbReference>
<dbReference type="SMART" id="SM00271">
    <property type="entry name" value="DnaJ"/>
    <property type="match status" value="1"/>
</dbReference>
<keyword evidence="4" id="KW-1185">Reference proteome</keyword>
<feature type="domain" description="J" evidence="2">
    <location>
        <begin position="10"/>
        <end position="78"/>
    </location>
</feature>
<dbReference type="CDD" id="cd06257">
    <property type="entry name" value="DnaJ"/>
    <property type="match status" value="1"/>
</dbReference>
<dbReference type="Pfam" id="PF00226">
    <property type="entry name" value="DnaJ"/>
    <property type="match status" value="1"/>
</dbReference>
<dbReference type="PROSITE" id="PS00636">
    <property type="entry name" value="DNAJ_1"/>
    <property type="match status" value="1"/>
</dbReference>
<dbReference type="PROSITE" id="PS50076">
    <property type="entry name" value="DNAJ_2"/>
    <property type="match status" value="1"/>
</dbReference>
<evidence type="ECO:0000256" key="1">
    <source>
        <dbReference type="SAM" id="MobiDB-lite"/>
    </source>
</evidence>
<feature type="region of interest" description="Disordered" evidence="1">
    <location>
        <begin position="243"/>
        <end position="276"/>
    </location>
</feature>
<dbReference type="InterPro" id="IPR018253">
    <property type="entry name" value="DnaJ_domain_CS"/>
</dbReference>
<protein>
    <recommendedName>
        <fullName evidence="2">J domain-containing protein</fullName>
    </recommendedName>
</protein>
<dbReference type="Proteomes" id="UP001054902">
    <property type="component" value="Unassembled WGS sequence"/>
</dbReference>
<organism evidence="3 4">
    <name type="scientific">Chaetoceros tenuissimus</name>
    <dbReference type="NCBI Taxonomy" id="426638"/>
    <lineage>
        <taxon>Eukaryota</taxon>
        <taxon>Sar</taxon>
        <taxon>Stramenopiles</taxon>
        <taxon>Ochrophyta</taxon>
        <taxon>Bacillariophyta</taxon>
        <taxon>Coscinodiscophyceae</taxon>
        <taxon>Chaetocerotophycidae</taxon>
        <taxon>Chaetocerotales</taxon>
        <taxon>Chaetocerotaceae</taxon>
        <taxon>Chaetoceros</taxon>
    </lineage>
</organism>
<dbReference type="InterPro" id="IPR036869">
    <property type="entry name" value="J_dom_sf"/>
</dbReference>
<comment type="caution">
    <text evidence="3">The sequence shown here is derived from an EMBL/GenBank/DDBJ whole genome shotgun (WGS) entry which is preliminary data.</text>
</comment>